<dbReference type="InterPro" id="IPR001457">
    <property type="entry name" value="NADH_UbQ/plastoQ_OxRdtase_su6"/>
</dbReference>
<dbReference type="Gene3D" id="1.20.120.1200">
    <property type="entry name" value="NADH-ubiquinone/plastoquinone oxidoreductase chain 6, subunit NuoJ"/>
    <property type="match status" value="1"/>
</dbReference>
<organism evidence="3 4">
    <name type="scientific">Mucilaginibacter xinganensis</name>
    <dbReference type="NCBI Taxonomy" id="1234841"/>
    <lineage>
        <taxon>Bacteria</taxon>
        <taxon>Pseudomonadati</taxon>
        <taxon>Bacteroidota</taxon>
        <taxon>Sphingobacteriia</taxon>
        <taxon>Sphingobacteriales</taxon>
        <taxon>Sphingobacteriaceae</taxon>
        <taxon>Mucilaginibacter</taxon>
    </lineage>
</organism>
<reference evidence="3 4" key="1">
    <citation type="submission" date="2017-08" db="EMBL/GenBank/DDBJ databases">
        <title>Complete genome sequence of Mucilaginibacter sp. strain BJC16-A31.</title>
        <authorList>
            <consortium name="Henan University of Science and Technology"/>
            <person name="You X."/>
        </authorList>
    </citation>
    <scope>NUCLEOTIDE SEQUENCE [LARGE SCALE GENOMIC DNA]</scope>
    <source>
        <strain evidence="3 4">BJC16-A31</strain>
    </source>
</reference>
<dbReference type="EC" id="7.1.1.-" evidence="2"/>
<keyword evidence="2" id="KW-0812">Transmembrane</keyword>
<name>A0A223NUV0_9SPHI</name>
<keyword evidence="2" id="KW-0472">Membrane</keyword>
<dbReference type="OrthoDB" id="981464at2"/>
<dbReference type="Pfam" id="PF00499">
    <property type="entry name" value="Oxidored_q3"/>
    <property type="match status" value="1"/>
</dbReference>
<dbReference type="AlphaFoldDB" id="A0A223NUV0"/>
<dbReference type="KEGG" id="muc:MuYL_1393"/>
<dbReference type="GO" id="GO:0048038">
    <property type="term" value="F:quinone binding"/>
    <property type="evidence" value="ECO:0007669"/>
    <property type="project" value="UniProtKB-UniRule"/>
</dbReference>
<keyword evidence="2" id="KW-1133">Transmembrane helix</keyword>
<feature type="transmembrane region" description="Helical" evidence="2">
    <location>
        <begin position="55"/>
        <end position="77"/>
    </location>
</feature>
<comment type="catalytic activity">
    <reaction evidence="2">
        <text>a quinone + NADH + 5 H(+)(in) = a quinol + NAD(+) + 4 H(+)(out)</text>
        <dbReference type="Rhea" id="RHEA:57888"/>
        <dbReference type="ChEBI" id="CHEBI:15378"/>
        <dbReference type="ChEBI" id="CHEBI:24646"/>
        <dbReference type="ChEBI" id="CHEBI:57540"/>
        <dbReference type="ChEBI" id="CHEBI:57945"/>
        <dbReference type="ChEBI" id="CHEBI:132124"/>
    </reaction>
</comment>
<feature type="transmembrane region" description="Helical" evidence="2">
    <location>
        <begin position="154"/>
        <end position="175"/>
    </location>
</feature>
<dbReference type="GO" id="GO:0005886">
    <property type="term" value="C:plasma membrane"/>
    <property type="evidence" value="ECO:0007669"/>
    <property type="project" value="UniProtKB-SubCell"/>
</dbReference>
<sequence length="182" mass="20047">MSLAQFLFYMMAFIAIASALFVAATKNLVRSVFMFFITLFALAGLYVLALADFVAITQIVIYVGGILVLILFAFMLSGKETLNAIEEQKNKFININKVPAMFLAALFLVVLANMIFKVDADNLVWIKKSAITRNIILPNSSMTENIGINLMTKYLLPFEAISILLMVALVGAAHLSRKGRGV</sequence>
<gene>
    <name evidence="3" type="ORF">MuYL_1393</name>
</gene>
<comment type="function">
    <text evidence="2">NDH-1 shuttles electrons from NADH, via FMN and iron-sulfur (Fe-S) centers, to quinones in the respiratory chain. Couples the redox reaction to proton translocation (for every two electrons transferred, four hydrogen ions are translocated across the cytoplasmic membrane), and thus conserves the redox energy in a proton gradient.</text>
</comment>
<proteinExistence type="inferred from homology"/>
<keyword evidence="4" id="KW-1185">Reference proteome</keyword>
<dbReference type="EMBL" id="CP022743">
    <property type="protein sequence ID" value="ASU33291.1"/>
    <property type="molecule type" value="Genomic_DNA"/>
</dbReference>
<accession>A0A223NUV0</accession>
<comment type="similarity">
    <text evidence="1 2">Belongs to the complex I subunit 6 family.</text>
</comment>
<dbReference type="Proteomes" id="UP000215002">
    <property type="component" value="Chromosome"/>
</dbReference>
<evidence type="ECO:0000256" key="1">
    <source>
        <dbReference type="ARBA" id="ARBA00005698"/>
    </source>
</evidence>
<feature type="transmembrane region" description="Helical" evidence="2">
    <location>
        <begin position="32"/>
        <end position="49"/>
    </location>
</feature>
<keyword evidence="2" id="KW-0874">Quinone</keyword>
<dbReference type="PANTHER" id="PTHR33269:SF17">
    <property type="entry name" value="NADH-UBIQUINONE OXIDOREDUCTASE CHAIN 6"/>
    <property type="match status" value="1"/>
</dbReference>
<evidence type="ECO:0000313" key="4">
    <source>
        <dbReference type="Proteomes" id="UP000215002"/>
    </source>
</evidence>
<evidence type="ECO:0000313" key="3">
    <source>
        <dbReference type="EMBL" id="ASU33291.1"/>
    </source>
</evidence>
<dbReference type="PANTHER" id="PTHR33269">
    <property type="entry name" value="NADH-UBIQUINONE OXIDOREDUCTASE CHAIN 6"/>
    <property type="match status" value="1"/>
</dbReference>
<protein>
    <recommendedName>
        <fullName evidence="2">NADH-quinone oxidoreductase subunit J</fullName>
        <ecNumber evidence="2">7.1.1.-</ecNumber>
    </recommendedName>
</protein>
<comment type="subcellular location">
    <subcellularLocation>
        <location evidence="2">Cell membrane</location>
        <topology evidence="2">Multi-pass membrane protein</topology>
    </subcellularLocation>
</comment>
<dbReference type="InterPro" id="IPR042106">
    <property type="entry name" value="Nuo/plastoQ_OxRdtase_6_NuoJ"/>
</dbReference>
<evidence type="ECO:0000256" key="2">
    <source>
        <dbReference type="RuleBase" id="RU004429"/>
    </source>
</evidence>
<feature type="transmembrane region" description="Helical" evidence="2">
    <location>
        <begin position="6"/>
        <end position="25"/>
    </location>
</feature>
<keyword evidence="2" id="KW-1003">Cell membrane</keyword>
<feature type="transmembrane region" description="Helical" evidence="2">
    <location>
        <begin position="98"/>
        <end position="116"/>
    </location>
</feature>
<keyword evidence="2" id="KW-0520">NAD</keyword>
<dbReference type="GO" id="GO:0008137">
    <property type="term" value="F:NADH dehydrogenase (ubiquinone) activity"/>
    <property type="evidence" value="ECO:0007669"/>
    <property type="project" value="UniProtKB-UniRule"/>
</dbReference>